<organism evidence="1">
    <name type="scientific">marine sediment metagenome</name>
    <dbReference type="NCBI Taxonomy" id="412755"/>
    <lineage>
        <taxon>unclassified sequences</taxon>
        <taxon>metagenomes</taxon>
        <taxon>ecological metagenomes</taxon>
    </lineage>
</organism>
<proteinExistence type="predicted"/>
<dbReference type="PANTHER" id="PTHR42869:SF1">
    <property type="entry name" value="SLL0572 PROTEIN"/>
    <property type="match status" value="1"/>
</dbReference>
<sequence length="66" mass="7574">MSRKRVIIIGAAGRDFHNFNTYYRGNENYQVVAFTATQIFDIAGRKYPVELAGDLYPDGIPIYEQK</sequence>
<dbReference type="AlphaFoldDB" id="X1TDQ5"/>
<comment type="caution">
    <text evidence="1">The sequence shown here is derived from an EMBL/GenBank/DDBJ whole genome shotgun (WGS) entry which is preliminary data.</text>
</comment>
<name>X1TDQ5_9ZZZZ</name>
<protein>
    <recommendedName>
        <fullName evidence="2">GTPase</fullName>
    </recommendedName>
</protein>
<reference evidence="1" key="1">
    <citation type="journal article" date="2014" name="Front. Microbiol.">
        <title>High frequency of phylogenetically diverse reductive dehalogenase-homologous genes in deep subseafloor sedimentary metagenomes.</title>
        <authorList>
            <person name="Kawai M."/>
            <person name="Futagami T."/>
            <person name="Toyoda A."/>
            <person name="Takaki Y."/>
            <person name="Nishi S."/>
            <person name="Hori S."/>
            <person name="Arai W."/>
            <person name="Tsubouchi T."/>
            <person name="Morono Y."/>
            <person name="Uchiyama I."/>
            <person name="Ito T."/>
            <person name="Fujiyama A."/>
            <person name="Inagaki F."/>
            <person name="Takami H."/>
        </authorList>
    </citation>
    <scope>NUCLEOTIDE SEQUENCE</scope>
    <source>
        <strain evidence="1">Expedition CK06-06</strain>
    </source>
</reference>
<dbReference type="EMBL" id="BARW01034095">
    <property type="protein sequence ID" value="GAJ03404.1"/>
    <property type="molecule type" value="Genomic_DNA"/>
</dbReference>
<gene>
    <name evidence="1" type="ORF">S12H4_53533</name>
</gene>
<dbReference type="PANTHER" id="PTHR42869">
    <property type="entry name" value="SLL0572 PROTEIN"/>
    <property type="match status" value="1"/>
</dbReference>
<evidence type="ECO:0000313" key="1">
    <source>
        <dbReference type="EMBL" id="GAJ03404.1"/>
    </source>
</evidence>
<accession>X1TDQ5</accession>
<evidence type="ECO:0008006" key="2">
    <source>
        <dbReference type="Google" id="ProtNLM"/>
    </source>
</evidence>
<dbReference type="InterPro" id="IPR053199">
    <property type="entry name" value="cDPG_synthetase-like"/>
</dbReference>